<reference evidence="1 2" key="1">
    <citation type="submission" date="2019-08" db="EMBL/GenBank/DDBJ databases">
        <authorList>
            <person name="Herpell B J."/>
        </authorList>
    </citation>
    <scope>NUCLEOTIDE SEQUENCE [LARGE SCALE GENOMIC DNA]</scope>
    <source>
        <strain evidence="2">Msb3</strain>
        <plasmid evidence="1 2">pI</plasmid>
    </source>
</reference>
<proteinExistence type="predicted"/>
<organism evidence="1 2">
    <name type="scientific">Paraburkholderia dioscoreae</name>
    <dbReference type="NCBI Taxonomy" id="2604047"/>
    <lineage>
        <taxon>Bacteria</taxon>
        <taxon>Pseudomonadati</taxon>
        <taxon>Pseudomonadota</taxon>
        <taxon>Betaproteobacteria</taxon>
        <taxon>Burkholderiales</taxon>
        <taxon>Burkholderiaceae</taxon>
        <taxon>Paraburkholderia</taxon>
    </lineage>
</organism>
<keyword evidence="1" id="KW-0614">Plasmid</keyword>
<evidence type="ECO:0000313" key="1">
    <source>
        <dbReference type="EMBL" id="VVD30985.1"/>
    </source>
</evidence>
<dbReference type="EMBL" id="LR699555">
    <property type="protein sequence ID" value="VVD30985.1"/>
    <property type="molecule type" value="Genomic_DNA"/>
</dbReference>
<accession>A0A5Q4YUX4</accession>
<protein>
    <submittedName>
        <fullName evidence="1">Uncharacterized protein</fullName>
    </submittedName>
</protein>
<keyword evidence="2" id="KW-1185">Reference proteome</keyword>
<dbReference type="KEGG" id="pdio:PDMSB3_0149.2"/>
<dbReference type="Proteomes" id="UP000325811">
    <property type="component" value="Plasmid pI"/>
</dbReference>
<dbReference type="RefSeq" id="WP_165189940.1">
    <property type="nucleotide sequence ID" value="NZ_LR699555.1"/>
</dbReference>
<geneLocation type="plasmid" evidence="1 2">
    <name>pI</name>
</geneLocation>
<evidence type="ECO:0000313" key="2">
    <source>
        <dbReference type="Proteomes" id="UP000325811"/>
    </source>
</evidence>
<dbReference type="AlphaFoldDB" id="A0A5Q4YUX4"/>
<name>A0A5Q4YUX4_9BURK</name>
<gene>
    <name evidence="1" type="ORF">PDMSB3_0149</name>
</gene>
<sequence>MSTFANSLKARTHWALHRVSVVAGDDKTAATELRRALDYARRGGKAGGWDDEDMSCPALLADVQPLRDAFMDAFEAVRGRRRKLRTQEGIAAELDAMAAEANRGCGQSYELFTSRFSDSVDGLLDELESPFRTVALELAKGSGYATPEEREEMQQEIAASGGCSLTGIDPWCCPCGRHE</sequence>